<feature type="domain" description="EamA" evidence="7">
    <location>
        <begin position="11"/>
        <end position="133"/>
    </location>
</feature>
<feature type="transmembrane region" description="Helical" evidence="6">
    <location>
        <begin position="117"/>
        <end position="136"/>
    </location>
</feature>
<name>A0ABR6BR14_9PSEU</name>
<feature type="transmembrane region" description="Helical" evidence="6">
    <location>
        <begin position="89"/>
        <end position="110"/>
    </location>
</feature>
<evidence type="ECO:0000256" key="6">
    <source>
        <dbReference type="SAM" id="Phobius"/>
    </source>
</evidence>
<keyword evidence="3 6" id="KW-0812">Transmembrane</keyword>
<evidence type="ECO:0000256" key="5">
    <source>
        <dbReference type="ARBA" id="ARBA00023136"/>
    </source>
</evidence>
<feature type="transmembrane region" description="Helical" evidence="6">
    <location>
        <begin position="212"/>
        <end position="232"/>
    </location>
</feature>
<evidence type="ECO:0000256" key="1">
    <source>
        <dbReference type="ARBA" id="ARBA00004141"/>
    </source>
</evidence>
<organism evidence="8 9">
    <name type="scientific">Kutzneria viridogrisea</name>
    <dbReference type="NCBI Taxonomy" id="47990"/>
    <lineage>
        <taxon>Bacteria</taxon>
        <taxon>Bacillati</taxon>
        <taxon>Actinomycetota</taxon>
        <taxon>Actinomycetes</taxon>
        <taxon>Pseudonocardiales</taxon>
        <taxon>Pseudonocardiaceae</taxon>
        <taxon>Kutzneria</taxon>
    </lineage>
</organism>
<evidence type="ECO:0000313" key="9">
    <source>
        <dbReference type="Proteomes" id="UP000517916"/>
    </source>
</evidence>
<keyword evidence="5 6" id="KW-0472">Membrane</keyword>
<evidence type="ECO:0000259" key="7">
    <source>
        <dbReference type="Pfam" id="PF00892"/>
    </source>
</evidence>
<dbReference type="SUPFAM" id="SSF103481">
    <property type="entry name" value="Multidrug resistance efflux transporter EmrE"/>
    <property type="match status" value="2"/>
</dbReference>
<feature type="transmembrane region" description="Helical" evidence="6">
    <location>
        <begin position="60"/>
        <end position="83"/>
    </location>
</feature>
<reference evidence="8 9" key="1">
    <citation type="submission" date="2020-08" db="EMBL/GenBank/DDBJ databases">
        <title>Genomic Encyclopedia of Archaeal and Bacterial Type Strains, Phase II (KMG-II): from individual species to whole genera.</title>
        <authorList>
            <person name="Goeker M."/>
        </authorList>
    </citation>
    <scope>NUCLEOTIDE SEQUENCE [LARGE SCALE GENOMIC DNA]</scope>
    <source>
        <strain evidence="8 9">DSM 43850</strain>
    </source>
</reference>
<gene>
    <name evidence="8" type="ORF">BC739_006280</name>
</gene>
<evidence type="ECO:0000256" key="4">
    <source>
        <dbReference type="ARBA" id="ARBA00022989"/>
    </source>
</evidence>
<evidence type="ECO:0000313" key="8">
    <source>
        <dbReference type="EMBL" id="MBA8929062.1"/>
    </source>
</evidence>
<comment type="subcellular location">
    <subcellularLocation>
        <location evidence="1">Membrane</location>
        <topology evidence="1">Multi-pass membrane protein</topology>
    </subcellularLocation>
</comment>
<feature type="transmembrane region" description="Helical" evidence="6">
    <location>
        <begin position="142"/>
        <end position="161"/>
    </location>
</feature>
<accession>A0ABR6BR14</accession>
<dbReference type="InterPro" id="IPR000620">
    <property type="entry name" value="EamA_dom"/>
</dbReference>
<evidence type="ECO:0000256" key="3">
    <source>
        <dbReference type="ARBA" id="ARBA00022692"/>
    </source>
</evidence>
<dbReference type="InterPro" id="IPR050638">
    <property type="entry name" value="AA-Vitamin_Transporters"/>
</dbReference>
<keyword evidence="9" id="KW-1185">Reference proteome</keyword>
<feature type="domain" description="EamA" evidence="7">
    <location>
        <begin position="177"/>
        <end position="281"/>
    </location>
</feature>
<protein>
    <submittedName>
        <fullName evidence="8">Blue pigment (Indigoidine) exporter</fullName>
    </submittedName>
</protein>
<keyword evidence="4 6" id="KW-1133">Transmembrane helix</keyword>
<feature type="transmembrane region" description="Helical" evidence="6">
    <location>
        <begin position="182"/>
        <end position="200"/>
    </location>
</feature>
<dbReference type="PANTHER" id="PTHR32322">
    <property type="entry name" value="INNER MEMBRANE TRANSPORTER"/>
    <property type="match status" value="1"/>
</dbReference>
<proteinExistence type="inferred from homology"/>
<feature type="transmembrane region" description="Helical" evidence="6">
    <location>
        <begin position="239"/>
        <end position="261"/>
    </location>
</feature>
<feature type="transmembrane region" description="Helical" evidence="6">
    <location>
        <begin position="267"/>
        <end position="286"/>
    </location>
</feature>
<dbReference type="PANTHER" id="PTHR32322:SF2">
    <property type="entry name" value="EAMA DOMAIN-CONTAINING PROTEIN"/>
    <property type="match status" value="1"/>
</dbReference>
<dbReference type="Pfam" id="PF00892">
    <property type="entry name" value="EamA"/>
    <property type="match status" value="2"/>
</dbReference>
<dbReference type="EMBL" id="JACJID010000005">
    <property type="protein sequence ID" value="MBA8929062.1"/>
    <property type="molecule type" value="Genomic_DNA"/>
</dbReference>
<comment type="caution">
    <text evidence="8">The sequence shown here is derived from an EMBL/GenBank/DDBJ whole genome shotgun (WGS) entry which is preliminary data.</text>
</comment>
<sequence>MGPIGLLLRTAIAPALWGTTYLVTTEFLPAGHPMWIAALRALPAGLVLLALRPGLPSGSWWLRSLLLGTLNFGAFFALLFVAAQRLPGGVAATLGATQPLLVLGLAALLLRERPHLAMVLAALVGVAGVSLLVLRGSAAFDAVGVAAGLGTAGVMALGMVLTRRWGRPTGRDGMPVHQLTSTAWQLLGGAVVLVPLALLTEGGLPAIGLRELGGFAWLSLIGTALTYAVYFAGVHRLPAALTSLLSLASPVVATLLGWLVLGQSLGGPQLLGAGLVLLSVVAGPLLRQLSVTGRFPLSRERQRVVINGTSAHARMTRMAQRTARRDQVVQ</sequence>
<dbReference type="InterPro" id="IPR037185">
    <property type="entry name" value="EmrE-like"/>
</dbReference>
<dbReference type="Proteomes" id="UP000517916">
    <property type="component" value="Unassembled WGS sequence"/>
</dbReference>
<feature type="transmembrane region" description="Helical" evidence="6">
    <location>
        <begin position="34"/>
        <end position="51"/>
    </location>
</feature>
<dbReference type="RefSeq" id="WP_025353843.1">
    <property type="nucleotide sequence ID" value="NZ_BAAABQ010000022.1"/>
</dbReference>
<comment type="similarity">
    <text evidence="2">Belongs to the EamA transporter family.</text>
</comment>
<evidence type="ECO:0000256" key="2">
    <source>
        <dbReference type="ARBA" id="ARBA00007362"/>
    </source>
</evidence>